<reference evidence="2 3" key="1">
    <citation type="submission" date="2018-03" db="EMBL/GenBank/DDBJ databases">
        <title>Draft genome sequence of Rohu Carp (Labeo rohita).</title>
        <authorList>
            <person name="Das P."/>
            <person name="Kushwaha B."/>
            <person name="Joshi C.G."/>
            <person name="Kumar D."/>
            <person name="Nagpure N.S."/>
            <person name="Sahoo L."/>
            <person name="Das S.P."/>
            <person name="Bit A."/>
            <person name="Patnaik S."/>
            <person name="Meher P.K."/>
            <person name="Jayasankar P."/>
            <person name="Koringa P.G."/>
            <person name="Patel N.V."/>
            <person name="Hinsu A.T."/>
            <person name="Kumar R."/>
            <person name="Pandey M."/>
            <person name="Agarwal S."/>
            <person name="Srivastava S."/>
            <person name="Singh M."/>
            <person name="Iquebal M.A."/>
            <person name="Jaiswal S."/>
            <person name="Angadi U.B."/>
            <person name="Kumar N."/>
            <person name="Raza M."/>
            <person name="Shah T.M."/>
            <person name="Rai A."/>
            <person name="Jena J.K."/>
        </authorList>
    </citation>
    <scope>NUCLEOTIDE SEQUENCE [LARGE SCALE GENOMIC DNA]</scope>
    <source>
        <strain evidence="2">DASCIFA01</strain>
        <tissue evidence="2">Testis</tissue>
    </source>
</reference>
<name>A0A498MV62_LABRO</name>
<dbReference type="AlphaFoldDB" id="A0A498MV62"/>
<feature type="region of interest" description="Disordered" evidence="1">
    <location>
        <begin position="1"/>
        <end position="56"/>
    </location>
</feature>
<comment type="caution">
    <text evidence="2">The sequence shown here is derived from an EMBL/GenBank/DDBJ whole genome shotgun (WGS) entry which is preliminary data.</text>
</comment>
<feature type="region of interest" description="Disordered" evidence="1">
    <location>
        <begin position="106"/>
        <end position="130"/>
    </location>
</feature>
<dbReference type="EMBL" id="QBIY01012603">
    <property type="protein sequence ID" value="RXN22096.1"/>
    <property type="molecule type" value="Genomic_DNA"/>
</dbReference>
<gene>
    <name evidence="2" type="ORF">ROHU_023603</name>
</gene>
<accession>A0A498MV62</accession>
<keyword evidence="3" id="KW-1185">Reference proteome</keyword>
<proteinExistence type="predicted"/>
<dbReference type="Proteomes" id="UP000290572">
    <property type="component" value="Unassembled WGS sequence"/>
</dbReference>
<sequence length="153" mass="15823">MRPKGAAALLHREGESHLPRSTQRNSNRRGTHATTEGSCGSAAQEGGSPSDVEYVKKFKASDGGTLTASEGSCGSATPERRVPLAAECKAWFDASDGGLSLQLKGACSSAAPGGRARPTQSMQRNSRRRTEGVVALLAPEGRAPSVDGCANEI</sequence>
<evidence type="ECO:0000313" key="2">
    <source>
        <dbReference type="EMBL" id="RXN22096.1"/>
    </source>
</evidence>
<evidence type="ECO:0000313" key="3">
    <source>
        <dbReference type="Proteomes" id="UP000290572"/>
    </source>
</evidence>
<evidence type="ECO:0000256" key="1">
    <source>
        <dbReference type="SAM" id="MobiDB-lite"/>
    </source>
</evidence>
<organism evidence="2 3">
    <name type="scientific">Labeo rohita</name>
    <name type="common">Indian major carp</name>
    <name type="synonym">Cyprinus rohita</name>
    <dbReference type="NCBI Taxonomy" id="84645"/>
    <lineage>
        <taxon>Eukaryota</taxon>
        <taxon>Metazoa</taxon>
        <taxon>Chordata</taxon>
        <taxon>Craniata</taxon>
        <taxon>Vertebrata</taxon>
        <taxon>Euteleostomi</taxon>
        <taxon>Actinopterygii</taxon>
        <taxon>Neopterygii</taxon>
        <taxon>Teleostei</taxon>
        <taxon>Ostariophysi</taxon>
        <taxon>Cypriniformes</taxon>
        <taxon>Cyprinidae</taxon>
        <taxon>Labeoninae</taxon>
        <taxon>Labeonini</taxon>
        <taxon>Labeo</taxon>
    </lineage>
</organism>
<protein>
    <submittedName>
        <fullName evidence="2">Uncharacterized protein</fullName>
    </submittedName>
</protein>